<evidence type="ECO:0000313" key="4">
    <source>
        <dbReference type="Proteomes" id="UP000289411"/>
    </source>
</evidence>
<feature type="transmembrane region" description="Helical" evidence="1">
    <location>
        <begin position="58"/>
        <end position="88"/>
    </location>
</feature>
<keyword evidence="3" id="KW-0808">Transferase</keyword>
<dbReference type="Pfam" id="PF01757">
    <property type="entry name" value="Acyl_transf_3"/>
    <property type="match status" value="1"/>
</dbReference>
<gene>
    <name evidence="3" type="ORF">D3272_05590</name>
</gene>
<feature type="transmembrane region" description="Helical" evidence="1">
    <location>
        <begin position="382"/>
        <end position="406"/>
    </location>
</feature>
<feature type="transmembrane region" description="Helical" evidence="1">
    <location>
        <begin position="109"/>
        <end position="126"/>
    </location>
</feature>
<evidence type="ECO:0000313" key="3">
    <source>
        <dbReference type="EMBL" id="RYB06239.1"/>
    </source>
</evidence>
<name>A0A4Q2REA2_9HYPH</name>
<reference evidence="3 4" key="1">
    <citation type="submission" date="2018-09" db="EMBL/GenBank/DDBJ databases">
        <authorList>
            <person name="Grouzdev D.S."/>
            <person name="Krutkina M.S."/>
        </authorList>
    </citation>
    <scope>NUCLEOTIDE SEQUENCE [LARGE SCALE GENOMIC DNA]</scope>
    <source>
        <strain evidence="3 4">RmlP001</strain>
    </source>
</reference>
<proteinExistence type="predicted"/>
<feature type="transmembrane region" description="Helical" evidence="1">
    <location>
        <begin position="138"/>
        <end position="161"/>
    </location>
</feature>
<feature type="transmembrane region" description="Helical" evidence="1">
    <location>
        <begin position="412"/>
        <end position="433"/>
    </location>
</feature>
<reference evidence="3 4" key="2">
    <citation type="submission" date="2019-02" db="EMBL/GenBank/DDBJ databases">
        <title>'Lichenibacterium ramalinii' gen. nov. sp. nov., 'Lichenibacterium minor' gen. nov. sp. nov.</title>
        <authorList>
            <person name="Pankratov T."/>
        </authorList>
    </citation>
    <scope>NUCLEOTIDE SEQUENCE [LARGE SCALE GENOMIC DNA]</scope>
    <source>
        <strain evidence="3 4">RmlP001</strain>
    </source>
</reference>
<keyword evidence="1" id="KW-0812">Transmembrane</keyword>
<keyword evidence="1" id="KW-1133">Transmembrane helix</keyword>
<dbReference type="GO" id="GO:0009103">
    <property type="term" value="P:lipopolysaccharide biosynthetic process"/>
    <property type="evidence" value="ECO:0007669"/>
    <property type="project" value="TreeGrafter"/>
</dbReference>
<evidence type="ECO:0000256" key="1">
    <source>
        <dbReference type="SAM" id="Phobius"/>
    </source>
</evidence>
<feature type="transmembrane region" description="Helical" evidence="1">
    <location>
        <begin position="239"/>
        <end position="262"/>
    </location>
</feature>
<keyword evidence="3" id="KW-0012">Acyltransferase</keyword>
<feature type="domain" description="Acyltransferase 3" evidence="2">
    <location>
        <begin position="103"/>
        <end position="424"/>
    </location>
</feature>
<dbReference type="GO" id="GO:0016020">
    <property type="term" value="C:membrane"/>
    <property type="evidence" value="ECO:0007669"/>
    <property type="project" value="TreeGrafter"/>
</dbReference>
<protein>
    <submittedName>
        <fullName evidence="3">Acyltransferase</fullName>
    </submittedName>
</protein>
<dbReference type="GO" id="GO:0016747">
    <property type="term" value="F:acyltransferase activity, transferring groups other than amino-acyl groups"/>
    <property type="evidence" value="ECO:0007669"/>
    <property type="project" value="InterPro"/>
</dbReference>
<organism evidence="3 4">
    <name type="scientific">Lichenibacterium ramalinae</name>
    <dbReference type="NCBI Taxonomy" id="2316527"/>
    <lineage>
        <taxon>Bacteria</taxon>
        <taxon>Pseudomonadati</taxon>
        <taxon>Pseudomonadota</taxon>
        <taxon>Alphaproteobacteria</taxon>
        <taxon>Hyphomicrobiales</taxon>
        <taxon>Lichenihabitantaceae</taxon>
        <taxon>Lichenibacterium</taxon>
    </lineage>
</organism>
<dbReference type="Proteomes" id="UP000289411">
    <property type="component" value="Unassembled WGS sequence"/>
</dbReference>
<keyword evidence="4" id="KW-1185">Reference proteome</keyword>
<dbReference type="AlphaFoldDB" id="A0A4Q2REA2"/>
<feature type="transmembrane region" description="Helical" evidence="1">
    <location>
        <begin position="346"/>
        <end position="370"/>
    </location>
</feature>
<dbReference type="PANTHER" id="PTHR23028">
    <property type="entry name" value="ACETYLTRANSFERASE"/>
    <property type="match status" value="1"/>
</dbReference>
<feature type="transmembrane region" description="Helical" evidence="1">
    <location>
        <begin position="181"/>
        <end position="200"/>
    </location>
</feature>
<dbReference type="InterPro" id="IPR050879">
    <property type="entry name" value="Acyltransferase_3"/>
</dbReference>
<accession>A0A4Q2REA2</accession>
<dbReference type="PANTHER" id="PTHR23028:SF53">
    <property type="entry name" value="ACYL_TRANSF_3 DOMAIN-CONTAINING PROTEIN"/>
    <property type="match status" value="1"/>
</dbReference>
<dbReference type="InterPro" id="IPR002656">
    <property type="entry name" value="Acyl_transf_3_dom"/>
</dbReference>
<sequence>MTGRQLRRGSTTCEAGCSRASSDRYRCCSLSVAHRVSRNLRLRPVDYDSKLLWLHRSFIVVITYPLLLILSMALVSMVAATAVGSLAVRAGFPLPMSDKRIGCVDGLRGYLALAVLVHHFVIWMQVTRYGGDWAAPTINVLNNFGAGGVALFFMTTGLVFYPRILAGFRRTSWFATYTTRIFRIIPLVIVSVALVTFIIVGRTGSHPGIDFIKDAFAWVSSWRQVPLLGYQDSGRIDAYVLWSLWFEWVFYILVLPACALVMDIIRDRAPSWIVPVSLLVISVSIRQTHFMRDLPQYLPLFAVAMIAYEAQQRAWLRRALQTPAAAVFACFALVLGLTTSPAPYGIPQMACIGFFFTVVACGNGFAGILRTRGALALGECSYGIYLLHGIMLSLLFVDGSWLIHSVSVETDFFLMPLAALTISVLTPLTFVLVERPMIRMGSRLARLATGRYVRPSAPQVEVAP</sequence>
<dbReference type="OrthoDB" id="9796461at2"/>
<keyword evidence="1" id="KW-0472">Membrane</keyword>
<evidence type="ECO:0000259" key="2">
    <source>
        <dbReference type="Pfam" id="PF01757"/>
    </source>
</evidence>
<dbReference type="EMBL" id="QYBC01000004">
    <property type="protein sequence ID" value="RYB06239.1"/>
    <property type="molecule type" value="Genomic_DNA"/>
</dbReference>
<comment type="caution">
    <text evidence="3">The sequence shown here is derived from an EMBL/GenBank/DDBJ whole genome shotgun (WGS) entry which is preliminary data.</text>
</comment>
<feature type="transmembrane region" description="Helical" evidence="1">
    <location>
        <begin position="322"/>
        <end position="340"/>
    </location>
</feature>